<evidence type="ECO:0000256" key="3">
    <source>
        <dbReference type="ARBA" id="ARBA00023004"/>
    </source>
</evidence>
<protein>
    <recommendedName>
        <fullName evidence="5">Non-haem dioxygenase N-terminal domain-containing protein</fullName>
    </recommendedName>
</protein>
<keyword evidence="2" id="KW-0560">Oxidoreductase</keyword>
<evidence type="ECO:0000256" key="4">
    <source>
        <dbReference type="SAM" id="MobiDB-lite"/>
    </source>
</evidence>
<evidence type="ECO:0000256" key="1">
    <source>
        <dbReference type="ARBA" id="ARBA00022723"/>
    </source>
</evidence>
<keyword evidence="7" id="KW-1185">Reference proteome</keyword>
<accession>A0A843XJ66</accession>
<feature type="domain" description="Non-haem dioxygenase N-terminal" evidence="5">
    <location>
        <begin position="36"/>
        <end position="145"/>
    </location>
</feature>
<proteinExistence type="predicted"/>
<reference evidence="6" key="1">
    <citation type="submission" date="2017-07" db="EMBL/GenBank/DDBJ databases">
        <title>Taro Niue Genome Assembly and Annotation.</title>
        <authorList>
            <person name="Atibalentja N."/>
            <person name="Keating K."/>
            <person name="Fields C.J."/>
        </authorList>
    </citation>
    <scope>NUCLEOTIDE SEQUENCE</scope>
    <source>
        <strain evidence="6">Niue_2</strain>
        <tissue evidence="6">Leaf</tissue>
    </source>
</reference>
<feature type="region of interest" description="Disordered" evidence="4">
    <location>
        <begin position="1"/>
        <end position="28"/>
    </location>
</feature>
<feature type="compositionally biased region" description="Basic and acidic residues" evidence="4">
    <location>
        <begin position="19"/>
        <end position="28"/>
    </location>
</feature>
<evidence type="ECO:0000313" key="6">
    <source>
        <dbReference type="EMBL" id="MQM19282.1"/>
    </source>
</evidence>
<keyword evidence="1" id="KW-0479">Metal-binding</keyword>
<dbReference type="GO" id="GO:0016491">
    <property type="term" value="F:oxidoreductase activity"/>
    <property type="evidence" value="ECO:0007669"/>
    <property type="project" value="UniProtKB-KW"/>
</dbReference>
<dbReference type="Proteomes" id="UP000652761">
    <property type="component" value="Unassembled WGS sequence"/>
</dbReference>
<dbReference type="OrthoDB" id="691487at2759"/>
<dbReference type="EMBL" id="NMUH01008808">
    <property type="protein sequence ID" value="MQM19282.1"/>
    <property type="molecule type" value="Genomic_DNA"/>
</dbReference>
<evidence type="ECO:0000256" key="2">
    <source>
        <dbReference type="ARBA" id="ARBA00023002"/>
    </source>
</evidence>
<dbReference type="GO" id="GO:0046872">
    <property type="term" value="F:metal ion binding"/>
    <property type="evidence" value="ECO:0007669"/>
    <property type="project" value="UniProtKB-KW"/>
</dbReference>
<name>A0A843XJ66_COLES</name>
<dbReference type="InterPro" id="IPR027443">
    <property type="entry name" value="IPNS-like_sf"/>
</dbReference>
<sequence length="150" mass="16968">MCMRESDSGQGEASTAMAEDERQLRSDSAHHLPASVPVIDLRLLTHPDGSCRVEMARLRSALSSWGVFQLMGHGIPTSFLTDIWGTGSQFFKLPMEEKQRYACKGHGFNQGYGRDLVDGEADWTDRILLQVEPEDERNLEFWPHNPSSFR</sequence>
<evidence type="ECO:0000313" key="7">
    <source>
        <dbReference type="Proteomes" id="UP000652761"/>
    </source>
</evidence>
<gene>
    <name evidence="6" type="ORF">Taro_052284</name>
</gene>
<dbReference type="InterPro" id="IPR050295">
    <property type="entry name" value="Plant_2OG-oxidoreductases"/>
</dbReference>
<keyword evidence="3" id="KW-0408">Iron</keyword>
<comment type="caution">
    <text evidence="6">The sequence shown here is derived from an EMBL/GenBank/DDBJ whole genome shotgun (WGS) entry which is preliminary data.</text>
</comment>
<evidence type="ECO:0000259" key="5">
    <source>
        <dbReference type="Pfam" id="PF14226"/>
    </source>
</evidence>
<organism evidence="6 7">
    <name type="scientific">Colocasia esculenta</name>
    <name type="common">Wild taro</name>
    <name type="synonym">Arum esculentum</name>
    <dbReference type="NCBI Taxonomy" id="4460"/>
    <lineage>
        <taxon>Eukaryota</taxon>
        <taxon>Viridiplantae</taxon>
        <taxon>Streptophyta</taxon>
        <taxon>Embryophyta</taxon>
        <taxon>Tracheophyta</taxon>
        <taxon>Spermatophyta</taxon>
        <taxon>Magnoliopsida</taxon>
        <taxon>Liliopsida</taxon>
        <taxon>Araceae</taxon>
        <taxon>Aroideae</taxon>
        <taxon>Colocasieae</taxon>
        <taxon>Colocasia</taxon>
    </lineage>
</organism>
<dbReference type="Gene3D" id="2.60.120.330">
    <property type="entry name" value="B-lactam Antibiotic, Isopenicillin N Synthase, Chain"/>
    <property type="match status" value="1"/>
</dbReference>
<dbReference type="SUPFAM" id="SSF51197">
    <property type="entry name" value="Clavaminate synthase-like"/>
    <property type="match status" value="1"/>
</dbReference>
<dbReference type="InterPro" id="IPR026992">
    <property type="entry name" value="DIOX_N"/>
</dbReference>
<dbReference type="AlphaFoldDB" id="A0A843XJ66"/>
<dbReference type="Pfam" id="PF14226">
    <property type="entry name" value="DIOX_N"/>
    <property type="match status" value="1"/>
</dbReference>
<dbReference type="PANTHER" id="PTHR47991">
    <property type="entry name" value="OXOGLUTARATE/IRON-DEPENDENT DIOXYGENASE"/>
    <property type="match status" value="1"/>
</dbReference>